<reference evidence="3" key="1">
    <citation type="submission" date="2016-10" db="EMBL/GenBank/DDBJ databases">
        <authorList>
            <person name="Varghese N."/>
            <person name="Submissions S."/>
        </authorList>
    </citation>
    <scope>NUCLEOTIDE SEQUENCE [LARGE SCALE GENOMIC DNA]</scope>
    <source>
        <strain evidence="3">LMG 26383,CCUG 61248,R- 45681</strain>
    </source>
</reference>
<keyword evidence="1" id="KW-1133">Transmembrane helix</keyword>
<keyword evidence="1" id="KW-0812">Transmembrane</keyword>
<dbReference type="EMBL" id="FOAN01000008">
    <property type="protein sequence ID" value="SEM21461.1"/>
    <property type="molecule type" value="Genomic_DNA"/>
</dbReference>
<sequence length="141" mass="15099">MNQTSYNSSIEPGGEHPAVTGTVALILRSEGGVALISAVIAYQAIGGSWTLFAVLFFTPDVSMLGYLANRRIGAWGYNLAHNYVAPAALGLLGWAMALPMFYGMALIWVGHIGFDRLVGYGLKYPAAFGATHLGWKGGRYR</sequence>
<dbReference type="AlphaFoldDB" id="A0A1H7WIZ7"/>
<proteinExistence type="predicted"/>
<organism evidence="2 3">
    <name type="scientific">Bosea lupini</name>
    <dbReference type="NCBI Taxonomy" id="1036779"/>
    <lineage>
        <taxon>Bacteria</taxon>
        <taxon>Pseudomonadati</taxon>
        <taxon>Pseudomonadota</taxon>
        <taxon>Alphaproteobacteria</taxon>
        <taxon>Hyphomicrobiales</taxon>
        <taxon>Boseaceae</taxon>
        <taxon>Bosea</taxon>
    </lineage>
</organism>
<feature type="transmembrane region" description="Helical" evidence="1">
    <location>
        <begin position="83"/>
        <end position="109"/>
    </location>
</feature>
<gene>
    <name evidence="2" type="ORF">SAMN04515666_108196</name>
</gene>
<name>A0A1H7WIZ7_9HYPH</name>
<feature type="transmembrane region" description="Helical" evidence="1">
    <location>
        <begin position="33"/>
        <end position="57"/>
    </location>
</feature>
<dbReference type="RefSeq" id="WP_091840072.1">
    <property type="nucleotide sequence ID" value="NZ_FOAN01000008.1"/>
</dbReference>
<dbReference type="Proteomes" id="UP000199664">
    <property type="component" value="Unassembled WGS sequence"/>
</dbReference>
<dbReference type="OrthoDB" id="9813911at2"/>
<accession>A0A1H7WIZ7</accession>
<evidence type="ECO:0000313" key="3">
    <source>
        <dbReference type="Proteomes" id="UP000199664"/>
    </source>
</evidence>
<evidence type="ECO:0000256" key="1">
    <source>
        <dbReference type="SAM" id="Phobius"/>
    </source>
</evidence>
<evidence type="ECO:0008006" key="4">
    <source>
        <dbReference type="Google" id="ProtNLM"/>
    </source>
</evidence>
<protein>
    <recommendedName>
        <fullName evidence="4">DUF4260 domain-containing protein</fullName>
    </recommendedName>
</protein>
<dbReference type="InterPro" id="IPR025356">
    <property type="entry name" value="DUF4260"/>
</dbReference>
<dbReference type="Pfam" id="PF14079">
    <property type="entry name" value="DUF4260"/>
    <property type="match status" value="1"/>
</dbReference>
<keyword evidence="1" id="KW-0472">Membrane</keyword>
<keyword evidence="3" id="KW-1185">Reference proteome</keyword>
<evidence type="ECO:0000313" key="2">
    <source>
        <dbReference type="EMBL" id="SEM21461.1"/>
    </source>
</evidence>